<dbReference type="RefSeq" id="WP_015020580.1">
    <property type="nucleotide sequence ID" value="NC_018719.1"/>
</dbReference>
<gene>
    <name evidence="1" type="ordered locus">Ngar_c31310</name>
</gene>
<dbReference type="Proteomes" id="UP000008037">
    <property type="component" value="Chromosome"/>
</dbReference>
<dbReference type="OrthoDB" id="380800at2157"/>
<dbReference type="AlphaFoldDB" id="K0IM68"/>
<dbReference type="InterPro" id="IPR011008">
    <property type="entry name" value="Dimeric_a/b-barrel"/>
</dbReference>
<sequence>MPNIRYVKKNIVYFKSSLDREKGTSIFIEFFRDIIAAKVQAGREMKGHMILQSISNPNESIVLTFWETKEEMDKFYSPDNKLLADLVERVKPLFETMPERSDYTLSAAVLLS</sequence>
<evidence type="ECO:0000313" key="1">
    <source>
        <dbReference type="EMBL" id="AFU60047.1"/>
    </source>
</evidence>
<evidence type="ECO:0008006" key="3">
    <source>
        <dbReference type="Google" id="ProtNLM"/>
    </source>
</evidence>
<accession>K0IM68</accession>
<protein>
    <recommendedName>
        <fullName evidence="3">ABM domain-containing protein</fullName>
    </recommendedName>
</protein>
<proteinExistence type="predicted"/>
<dbReference type="BioCyc" id="CNIT1237085:G1324-3131-MONOMER"/>
<dbReference type="EMBL" id="CP002408">
    <property type="protein sequence ID" value="AFU60047.1"/>
    <property type="molecule type" value="Genomic_DNA"/>
</dbReference>
<dbReference type="HOGENOM" id="CLU_2152489_0_0_2"/>
<evidence type="ECO:0000313" key="2">
    <source>
        <dbReference type="Proteomes" id="UP000008037"/>
    </source>
</evidence>
<reference evidence="1 2" key="1">
    <citation type="journal article" date="2012" name="Environ. Microbiol.">
        <title>The genome of the ammonia-oxidizing Candidatus Nitrososphaera gargensis: insights into metabolic versatility and environmental adaptations.</title>
        <authorList>
            <person name="Spang A."/>
            <person name="Poehlein A."/>
            <person name="Offre P."/>
            <person name="Zumbragel S."/>
            <person name="Haider S."/>
            <person name="Rychlik N."/>
            <person name="Nowka B."/>
            <person name="Schmeisser C."/>
            <person name="Lebedeva E.V."/>
            <person name="Rattei T."/>
            <person name="Bohm C."/>
            <person name="Schmid M."/>
            <person name="Galushko A."/>
            <person name="Hatzenpichler R."/>
            <person name="Weinmaier T."/>
            <person name="Daniel R."/>
            <person name="Schleper C."/>
            <person name="Spieck E."/>
            <person name="Streit W."/>
            <person name="Wagner M."/>
        </authorList>
    </citation>
    <scope>NUCLEOTIDE SEQUENCE [LARGE SCALE GENOMIC DNA]</scope>
    <source>
        <strain evidence="2">Ga9.2</strain>
    </source>
</reference>
<name>K0IM68_NITGG</name>
<dbReference type="GeneID" id="13796941"/>
<dbReference type="KEGG" id="nga:Ngar_c31310"/>
<dbReference type="InParanoid" id="K0IM68"/>
<organism evidence="1 2">
    <name type="scientific">Nitrososphaera gargensis (strain Ga9.2)</name>
    <dbReference type="NCBI Taxonomy" id="1237085"/>
    <lineage>
        <taxon>Archaea</taxon>
        <taxon>Nitrososphaerota</taxon>
        <taxon>Nitrososphaeria</taxon>
        <taxon>Nitrososphaerales</taxon>
        <taxon>Nitrososphaeraceae</taxon>
        <taxon>Nitrososphaera</taxon>
    </lineage>
</organism>
<dbReference type="SUPFAM" id="SSF54909">
    <property type="entry name" value="Dimeric alpha+beta barrel"/>
    <property type="match status" value="1"/>
</dbReference>
<keyword evidence="2" id="KW-1185">Reference proteome</keyword>